<gene>
    <name evidence="2" type="ORF">THAOC_00014</name>
</gene>
<feature type="region of interest" description="Disordered" evidence="1">
    <location>
        <begin position="1"/>
        <end position="38"/>
    </location>
</feature>
<name>K3W4K6_THAOC</name>
<proteinExistence type="predicted"/>
<dbReference type="AlphaFoldDB" id="K3W4K6"/>
<comment type="caution">
    <text evidence="2">The sequence shown here is derived from an EMBL/GenBank/DDBJ whole genome shotgun (WGS) entry which is preliminary data.</text>
</comment>
<dbReference type="EMBL" id="AGNL01000021">
    <property type="protein sequence ID" value="EJK78104.1"/>
    <property type="molecule type" value="Genomic_DNA"/>
</dbReference>
<dbReference type="Proteomes" id="UP000266841">
    <property type="component" value="Unassembled WGS sequence"/>
</dbReference>
<accession>K3W4K6</accession>
<sequence length="66" mass="6512">ADGAAEGADNGAEDGVEDGAEDATSITSIKDVGAGDGNAGIVRPKLKLGLMNPKLWLAGMLSATPM</sequence>
<feature type="compositionally biased region" description="Low complexity" evidence="1">
    <location>
        <begin position="1"/>
        <end position="10"/>
    </location>
</feature>
<feature type="non-terminal residue" evidence="2">
    <location>
        <position position="1"/>
    </location>
</feature>
<evidence type="ECO:0000313" key="3">
    <source>
        <dbReference type="Proteomes" id="UP000266841"/>
    </source>
</evidence>
<reference evidence="2 3" key="1">
    <citation type="journal article" date="2012" name="Genome Biol.">
        <title>Genome and low-iron response of an oceanic diatom adapted to chronic iron limitation.</title>
        <authorList>
            <person name="Lommer M."/>
            <person name="Specht M."/>
            <person name="Roy A.S."/>
            <person name="Kraemer L."/>
            <person name="Andreson R."/>
            <person name="Gutowska M.A."/>
            <person name="Wolf J."/>
            <person name="Bergner S.V."/>
            <person name="Schilhabel M.B."/>
            <person name="Klostermeier U.C."/>
            <person name="Beiko R.G."/>
            <person name="Rosenstiel P."/>
            <person name="Hippler M."/>
            <person name="Laroche J."/>
        </authorList>
    </citation>
    <scope>NUCLEOTIDE SEQUENCE [LARGE SCALE GENOMIC DNA]</scope>
    <source>
        <strain evidence="2 3">CCMP1005</strain>
    </source>
</reference>
<organism evidence="2 3">
    <name type="scientific">Thalassiosira oceanica</name>
    <name type="common">Marine diatom</name>
    <dbReference type="NCBI Taxonomy" id="159749"/>
    <lineage>
        <taxon>Eukaryota</taxon>
        <taxon>Sar</taxon>
        <taxon>Stramenopiles</taxon>
        <taxon>Ochrophyta</taxon>
        <taxon>Bacillariophyta</taxon>
        <taxon>Coscinodiscophyceae</taxon>
        <taxon>Thalassiosirophycidae</taxon>
        <taxon>Thalassiosirales</taxon>
        <taxon>Thalassiosiraceae</taxon>
        <taxon>Thalassiosira</taxon>
    </lineage>
</organism>
<feature type="compositionally biased region" description="Acidic residues" evidence="1">
    <location>
        <begin position="11"/>
        <end position="21"/>
    </location>
</feature>
<keyword evidence="3" id="KW-1185">Reference proteome</keyword>
<evidence type="ECO:0000256" key="1">
    <source>
        <dbReference type="SAM" id="MobiDB-lite"/>
    </source>
</evidence>
<evidence type="ECO:0000313" key="2">
    <source>
        <dbReference type="EMBL" id="EJK78104.1"/>
    </source>
</evidence>
<protein>
    <submittedName>
        <fullName evidence="2">Uncharacterized protein</fullName>
    </submittedName>
</protein>